<feature type="domain" description="DUF4440" evidence="1">
    <location>
        <begin position="10"/>
        <end position="107"/>
    </location>
</feature>
<dbReference type="SUPFAM" id="SSF54427">
    <property type="entry name" value="NTF2-like"/>
    <property type="match status" value="1"/>
</dbReference>
<evidence type="ECO:0000313" key="2">
    <source>
        <dbReference type="EMBL" id="PTQ59701.1"/>
    </source>
</evidence>
<dbReference type="EMBL" id="QAOG01000004">
    <property type="protein sequence ID" value="PTQ59701.1"/>
    <property type="molecule type" value="Genomic_DNA"/>
</dbReference>
<dbReference type="InterPro" id="IPR032710">
    <property type="entry name" value="NTF2-like_dom_sf"/>
</dbReference>
<evidence type="ECO:0000313" key="3">
    <source>
        <dbReference type="Proteomes" id="UP000244189"/>
    </source>
</evidence>
<proteinExistence type="predicted"/>
<dbReference type="Proteomes" id="UP000244189">
    <property type="component" value="Unassembled WGS sequence"/>
</dbReference>
<reference evidence="2 3" key="1">
    <citation type="submission" date="2018-04" db="EMBL/GenBank/DDBJ databases">
        <title>Genomic Encyclopedia of Type Strains, Phase III (KMG-III): the genomes of soil and plant-associated and newly described type strains.</title>
        <authorList>
            <person name="Whitman W."/>
        </authorList>
    </citation>
    <scope>NUCLEOTIDE SEQUENCE [LARGE SCALE GENOMIC DNA]</scope>
    <source>
        <strain evidence="2 3">MA101b</strain>
    </source>
</reference>
<keyword evidence="3" id="KW-1185">Reference proteome</keyword>
<gene>
    <name evidence="2" type="ORF">C8J26_2553</name>
</gene>
<comment type="caution">
    <text evidence="2">The sequence shown here is derived from an EMBL/GenBank/DDBJ whole genome shotgun (WGS) entry which is preliminary data.</text>
</comment>
<name>A0A2T5GK72_9SPHN</name>
<dbReference type="Gene3D" id="3.10.450.50">
    <property type="match status" value="1"/>
</dbReference>
<dbReference type="Pfam" id="PF14534">
    <property type="entry name" value="DUF4440"/>
    <property type="match status" value="1"/>
</dbReference>
<protein>
    <submittedName>
        <fullName evidence="2">Uncharacterized protein DUF4440</fullName>
    </submittedName>
</protein>
<dbReference type="RefSeq" id="WP_107958395.1">
    <property type="nucleotide sequence ID" value="NZ_JAPZPS010000008.1"/>
</dbReference>
<organism evidence="2 3">
    <name type="scientific">Sphingomonas aurantiaca</name>
    <dbReference type="NCBI Taxonomy" id="185949"/>
    <lineage>
        <taxon>Bacteria</taxon>
        <taxon>Pseudomonadati</taxon>
        <taxon>Pseudomonadota</taxon>
        <taxon>Alphaproteobacteria</taxon>
        <taxon>Sphingomonadales</taxon>
        <taxon>Sphingomonadaceae</taxon>
        <taxon>Sphingomonas</taxon>
    </lineage>
</organism>
<evidence type="ECO:0000259" key="1">
    <source>
        <dbReference type="Pfam" id="PF14534"/>
    </source>
</evidence>
<dbReference type="AlphaFoldDB" id="A0A2T5GK72"/>
<accession>A0A2T5GK72</accession>
<dbReference type="InterPro" id="IPR027843">
    <property type="entry name" value="DUF4440"/>
</dbReference>
<sequence>MDDNRVWNFEESLWTGDADQYHALIDDECVMVLPEQPFVLTGAQAIEAVSKTPRWSSVTFSEQQIMRPQEGLIAIAYKAEAQREGADGYVAYCTTTMRRLEHEEWRVVQHQQTPAPITSAA</sequence>